<keyword evidence="6" id="KW-0539">Nucleus</keyword>
<proteinExistence type="predicted"/>
<sequence length="889" mass="100092">MQALPPIRKRNRVSLSCLECKRRKTKCDKKKPKCTRCEKLQVPCTYMHSTPGQFPKAHLQVPGLLAYNKLEQAESLGSPYPRSPTSPPVASSAGTDSGIEMPAFNVQNWRDIRVSLDDSEDTIVALEQKRYLHKPYSVLAMLQRDHYLRALVGSVWGFTLSGDHRYLGKAKDGSPAAGEKSVYHFIGDVIQQSSKQQTQLSPAIFLNNSLFACDFSLEKAILSENKLPDALIEIIEELQSLLPTMPALEFLLKNFYSTLYPIYPFLDIPSFEESIRKVLHNRGDGSSHYILDVDPPEVRRLLENLCILVMILKISHAAVLSNDDAVTRQGTMSLNLEGNDVLPEKVVELAQRILLMLNISLYTSENSVCCLLYYWVYQSLLSSNASFKLPAPVILGLGAILQLATILGLHKDPSSFKILTKPAQSDRSILNYRRKLWLGVTVVRMSELLPNGCGFFLSTNVFAKTFMQRCRDDSTYMSAVIKDNPNATGYDIPLHELYYNEYLMFHEWGKLGTACSPVAEPTSLSSINKILTQCEHRLQRLFPLSYLSVTTDSENLPETSIGHIDCAKGNPEVNYHHIRAAKTFTSNCQGRLILQTVTGALAHNLENKLRCSSSQILLEPLQYYIKESFRYCTELTKLLMKYLMNELNSVLPQKFGYAYNRMMSICLLRVFMSLTSLVLRLSYYEVYLEGVVGSASFLYQNVDNSRGSSLLHLAQGAKEKLVLLLQVLVTVSSRTICKTHSRCEKTVSLIKYILHLIEIGHLVEATNRLWDQKLAGNEIPKPVRNAILFKWGIDVEDAKAVKDELLDANIMEAFDEELLSFFCSSLENLDLKQASEMFKMNQRTENEPLAAGALSESLLDDANIFSGDVLKYFDVFDDFLGDGSSLNLI</sequence>
<feature type="domain" description="Zn(2)-C6 fungal-type" evidence="8">
    <location>
        <begin position="16"/>
        <end position="46"/>
    </location>
</feature>
<dbReference type="GO" id="GO:0008270">
    <property type="term" value="F:zinc ion binding"/>
    <property type="evidence" value="ECO:0007669"/>
    <property type="project" value="InterPro"/>
</dbReference>
<dbReference type="InterPro" id="IPR001138">
    <property type="entry name" value="Zn2Cys6_DnaBD"/>
</dbReference>
<dbReference type="PROSITE" id="PS50048">
    <property type="entry name" value="ZN2_CY6_FUNGAL_2"/>
    <property type="match status" value="1"/>
</dbReference>
<dbReference type="OrthoDB" id="2943660at2759"/>
<dbReference type="GO" id="GO:0000981">
    <property type="term" value="F:DNA-binding transcription factor activity, RNA polymerase II-specific"/>
    <property type="evidence" value="ECO:0007669"/>
    <property type="project" value="InterPro"/>
</dbReference>
<keyword evidence="1" id="KW-0479">Metal-binding</keyword>
<dbReference type="Proteomes" id="UP000190274">
    <property type="component" value="Chromosome E"/>
</dbReference>
<dbReference type="PANTHER" id="PTHR31069:SF29">
    <property type="entry name" value="OLEATE-ACTIVATED TRANSCRIPTION FACTOR 1-RELATED"/>
    <property type="match status" value="1"/>
</dbReference>
<accession>A0A1G4JGP2</accession>
<keyword evidence="4" id="KW-0238">DNA-binding</keyword>
<keyword evidence="2" id="KW-0862">Zinc</keyword>
<dbReference type="InterPro" id="IPR036864">
    <property type="entry name" value="Zn2-C6_fun-type_DNA-bd_sf"/>
</dbReference>
<dbReference type="GO" id="GO:0005634">
    <property type="term" value="C:nucleus"/>
    <property type="evidence" value="ECO:0007669"/>
    <property type="project" value="TreeGrafter"/>
</dbReference>
<protein>
    <submittedName>
        <fullName evidence="9">LADA_0E14664g1_1</fullName>
    </submittedName>
</protein>
<evidence type="ECO:0000256" key="3">
    <source>
        <dbReference type="ARBA" id="ARBA00023015"/>
    </source>
</evidence>
<evidence type="ECO:0000313" key="10">
    <source>
        <dbReference type="Proteomes" id="UP000190274"/>
    </source>
</evidence>
<evidence type="ECO:0000256" key="2">
    <source>
        <dbReference type="ARBA" id="ARBA00022833"/>
    </source>
</evidence>
<gene>
    <name evidence="9" type="ORF">LADA_0E14664G</name>
</gene>
<evidence type="ECO:0000259" key="8">
    <source>
        <dbReference type="PROSITE" id="PS50048"/>
    </source>
</evidence>
<evidence type="ECO:0000256" key="5">
    <source>
        <dbReference type="ARBA" id="ARBA00023163"/>
    </source>
</evidence>
<dbReference type="SUPFAM" id="SSF57701">
    <property type="entry name" value="Zn2/Cys6 DNA-binding domain"/>
    <property type="match status" value="1"/>
</dbReference>
<name>A0A1G4JGP2_9SACH</name>
<keyword evidence="3" id="KW-0805">Transcription regulation</keyword>
<dbReference type="CDD" id="cd12148">
    <property type="entry name" value="fungal_TF_MHR"/>
    <property type="match status" value="1"/>
</dbReference>
<dbReference type="Gene3D" id="4.10.240.10">
    <property type="entry name" value="Zn(2)-C6 fungal-type DNA-binding domain"/>
    <property type="match status" value="1"/>
</dbReference>
<reference evidence="10" key="1">
    <citation type="submission" date="2016-03" db="EMBL/GenBank/DDBJ databases">
        <authorList>
            <person name="Devillers H."/>
        </authorList>
    </citation>
    <scope>NUCLEOTIDE SEQUENCE [LARGE SCALE GENOMIC DNA]</scope>
</reference>
<evidence type="ECO:0000256" key="1">
    <source>
        <dbReference type="ARBA" id="ARBA00022723"/>
    </source>
</evidence>
<dbReference type="PANTHER" id="PTHR31069">
    <property type="entry name" value="OLEATE-ACTIVATED TRANSCRIPTION FACTOR 1-RELATED"/>
    <property type="match status" value="1"/>
</dbReference>
<evidence type="ECO:0000256" key="7">
    <source>
        <dbReference type="SAM" id="MobiDB-lite"/>
    </source>
</evidence>
<dbReference type="InterPro" id="IPR050675">
    <property type="entry name" value="OAF3"/>
</dbReference>
<dbReference type="GO" id="GO:0000978">
    <property type="term" value="F:RNA polymerase II cis-regulatory region sequence-specific DNA binding"/>
    <property type="evidence" value="ECO:0007669"/>
    <property type="project" value="TreeGrafter"/>
</dbReference>
<feature type="region of interest" description="Disordered" evidence="7">
    <location>
        <begin position="75"/>
        <end position="96"/>
    </location>
</feature>
<dbReference type="Pfam" id="PF00172">
    <property type="entry name" value="Zn_clus"/>
    <property type="match status" value="1"/>
</dbReference>
<dbReference type="PROSITE" id="PS00463">
    <property type="entry name" value="ZN2_CY6_FUNGAL_1"/>
    <property type="match status" value="1"/>
</dbReference>
<dbReference type="AlphaFoldDB" id="A0A1G4JGP2"/>
<keyword evidence="5" id="KW-0804">Transcription</keyword>
<organism evidence="9 10">
    <name type="scientific">Lachancea dasiensis</name>
    <dbReference type="NCBI Taxonomy" id="1072105"/>
    <lineage>
        <taxon>Eukaryota</taxon>
        <taxon>Fungi</taxon>
        <taxon>Dikarya</taxon>
        <taxon>Ascomycota</taxon>
        <taxon>Saccharomycotina</taxon>
        <taxon>Saccharomycetes</taxon>
        <taxon>Saccharomycetales</taxon>
        <taxon>Saccharomycetaceae</taxon>
        <taxon>Lachancea</taxon>
    </lineage>
</organism>
<dbReference type="SMART" id="SM00066">
    <property type="entry name" value="GAL4"/>
    <property type="match status" value="1"/>
</dbReference>
<dbReference type="EMBL" id="LT598455">
    <property type="protein sequence ID" value="SCU89292.1"/>
    <property type="molecule type" value="Genomic_DNA"/>
</dbReference>
<dbReference type="GO" id="GO:0045944">
    <property type="term" value="P:positive regulation of transcription by RNA polymerase II"/>
    <property type="evidence" value="ECO:0007669"/>
    <property type="project" value="TreeGrafter"/>
</dbReference>
<keyword evidence="10" id="KW-1185">Reference proteome</keyword>
<evidence type="ECO:0000256" key="4">
    <source>
        <dbReference type="ARBA" id="ARBA00023125"/>
    </source>
</evidence>
<evidence type="ECO:0000256" key="6">
    <source>
        <dbReference type="ARBA" id="ARBA00023242"/>
    </source>
</evidence>
<evidence type="ECO:0000313" key="9">
    <source>
        <dbReference type="EMBL" id="SCU89292.1"/>
    </source>
</evidence>